<feature type="region of interest" description="Disordered" evidence="1">
    <location>
        <begin position="1"/>
        <end position="21"/>
    </location>
</feature>
<comment type="caution">
    <text evidence="2">The sequence shown here is derived from an EMBL/GenBank/DDBJ whole genome shotgun (WGS) entry which is preliminary data.</text>
</comment>
<reference evidence="2" key="2">
    <citation type="submission" date="2020-11" db="EMBL/GenBank/DDBJ databases">
        <authorList>
            <person name="McCartney M.A."/>
            <person name="Auch B."/>
            <person name="Kono T."/>
            <person name="Mallez S."/>
            <person name="Becker A."/>
            <person name="Gohl D.M."/>
            <person name="Silverstein K.A.T."/>
            <person name="Koren S."/>
            <person name="Bechman K.B."/>
            <person name="Herman A."/>
            <person name="Abrahante J.E."/>
            <person name="Garbe J."/>
        </authorList>
    </citation>
    <scope>NUCLEOTIDE SEQUENCE</scope>
    <source>
        <strain evidence="2">Duluth1</strain>
        <tissue evidence="2">Whole animal</tissue>
    </source>
</reference>
<accession>A0A9D4MEC5</accession>
<proteinExistence type="predicted"/>
<dbReference type="Proteomes" id="UP000828390">
    <property type="component" value="Unassembled WGS sequence"/>
</dbReference>
<gene>
    <name evidence="2" type="ORF">DPMN_038501</name>
</gene>
<dbReference type="EMBL" id="JAIWYP010000002">
    <property type="protein sequence ID" value="KAH3875238.1"/>
    <property type="molecule type" value="Genomic_DNA"/>
</dbReference>
<sequence length="63" mass="7231">MSSPKLTQMSEVSSSRTCTGGRGTGSYWASVRVCELGWYRASVTKHSRGIWYRVRLVWTRFNI</sequence>
<name>A0A9D4MEC5_DREPO</name>
<evidence type="ECO:0000313" key="2">
    <source>
        <dbReference type="EMBL" id="KAH3875238.1"/>
    </source>
</evidence>
<protein>
    <submittedName>
        <fullName evidence="2">Uncharacterized protein</fullName>
    </submittedName>
</protein>
<reference evidence="2" key="1">
    <citation type="journal article" date="2019" name="bioRxiv">
        <title>The Genome of the Zebra Mussel, Dreissena polymorpha: A Resource for Invasive Species Research.</title>
        <authorList>
            <person name="McCartney M.A."/>
            <person name="Auch B."/>
            <person name="Kono T."/>
            <person name="Mallez S."/>
            <person name="Zhang Y."/>
            <person name="Obille A."/>
            <person name="Becker A."/>
            <person name="Abrahante J.E."/>
            <person name="Garbe J."/>
            <person name="Badalamenti J.P."/>
            <person name="Herman A."/>
            <person name="Mangelson H."/>
            <person name="Liachko I."/>
            <person name="Sullivan S."/>
            <person name="Sone E.D."/>
            <person name="Koren S."/>
            <person name="Silverstein K.A.T."/>
            <person name="Beckman K.B."/>
            <person name="Gohl D.M."/>
        </authorList>
    </citation>
    <scope>NUCLEOTIDE SEQUENCE</scope>
    <source>
        <strain evidence="2">Duluth1</strain>
        <tissue evidence="2">Whole animal</tissue>
    </source>
</reference>
<organism evidence="2 3">
    <name type="scientific">Dreissena polymorpha</name>
    <name type="common">Zebra mussel</name>
    <name type="synonym">Mytilus polymorpha</name>
    <dbReference type="NCBI Taxonomy" id="45954"/>
    <lineage>
        <taxon>Eukaryota</taxon>
        <taxon>Metazoa</taxon>
        <taxon>Spiralia</taxon>
        <taxon>Lophotrochozoa</taxon>
        <taxon>Mollusca</taxon>
        <taxon>Bivalvia</taxon>
        <taxon>Autobranchia</taxon>
        <taxon>Heteroconchia</taxon>
        <taxon>Euheterodonta</taxon>
        <taxon>Imparidentia</taxon>
        <taxon>Neoheterodontei</taxon>
        <taxon>Myida</taxon>
        <taxon>Dreissenoidea</taxon>
        <taxon>Dreissenidae</taxon>
        <taxon>Dreissena</taxon>
    </lineage>
</organism>
<keyword evidence="3" id="KW-1185">Reference proteome</keyword>
<feature type="compositionally biased region" description="Polar residues" evidence="1">
    <location>
        <begin position="1"/>
        <end position="12"/>
    </location>
</feature>
<evidence type="ECO:0000256" key="1">
    <source>
        <dbReference type="SAM" id="MobiDB-lite"/>
    </source>
</evidence>
<evidence type="ECO:0000313" key="3">
    <source>
        <dbReference type="Proteomes" id="UP000828390"/>
    </source>
</evidence>
<dbReference type="AlphaFoldDB" id="A0A9D4MEC5"/>